<dbReference type="FunFam" id="1.10.10.10:FF:000322">
    <property type="entry name" value="Probable disease resistance protein At1g63360"/>
    <property type="match status" value="1"/>
</dbReference>
<dbReference type="InterPro" id="IPR032675">
    <property type="entry name" value="LRR_dom_sf"/>
</dbReference>
<dbReference type="Gene3D" id="1.10.8.430">
    <property type="entry name" value="Helical domain of apoptotic protease-activating factors"/>
    <property type="match status" value="1"/>
</dbReference>
<dbReference type="SUPFAM" id="SSF52540">
    <property type="entry name" value="P-loop containing nucleoside triphosphate hydrolases"/>
    <property type="match status" value="1"/>
</dbReference>
<feature type="domain" description="Disease resistance protein winged helix" evidence="10">
    <location>
        <begin position="351"/>
        <end position="430"/>
    </location>
</feature>
<dbReference type="InterPro" id="IPR027417">
    <property type="entry name" value="P-loop_NTPase"/>
</dbReference>
<dbReference type="InterPro" id="IPR042197">
    <property type="entry name" value="Apaf_helical"/>
</dbReference>
<feature type="region of interest" description="Disordered" evidence="7">
    <location>
        <begin position="1000"/>
        <end position="1023"/>
    </location>
</feature>
<proteinExistence type="inferred from homology"/>
<keyword evidence="12" id="KW-1185">Reference proteome</keyword>
<dbReference type="Proteomes" id="UP000428333">
    <property type="component" value="Linkage Group LG06"/>
</dbReference>
<sequence length="1023" mass="117917">MQNLKRKVEYLSGQENDITYKIRSAERQPWKRPKKEVEVWLTDVQWFKNNVQRLEQEVVGETNVSLHMRLGRDIAKKILEVQELQKRGRDFNNCLMVDEDPTGRLLQPLPEDFVKSTKARNTEKIWECVMNDDVTKIEKGKFDYVYWVTVSKAFDITKLQSDIANALNLGNCLDDKDETKRVSKLHAMLSQQKRYVLILDDVWERFDLDRVGIPNPKRSNGFKLVLTTRSLEVCTTMKCTPVKVDLLTEEEALTLFRNIVVGNDTVLAADVEEIAAKIAEECACLPLAIVTLAGSCRVLKGTREWRNALDELISSTKDASDDVSKVFEILKFSYDRLGNKVLQDCFLYCSLYPEDHKIPVNELIEYWIAEELIVDMDNVEAQFDKGHAILGKLTSSCLLESFTRTEYNIHGSEKILVECVRMHDLIRDMAIRIAAPRFMVKAGERIKPYEHWSQDLERISFMYNLISELPSTPPVCRQLTTLLLNCRNGSMLEVIPDSFFTNMPCLQVLDLSKRRMTSLPKSISNLENLHALILRDCYGLKNVMSVEKLKALKMFVLTKSEIEELPEGIEELVNLRKLDLSHNTRLRTFPSWKLSRLSKLQYLRIDNTKVRVSTEGLLFLHQLKVVAAHFHNVQEVTRYVISQQFQGLQKYRLIVGEDTFKSRRHALFGSDLGKDFTITYDPVPFESIVDQPVLPAGIKFFAVDGFHNTISLSAIPPCFKDLSNCVVRFCCGLESIFSSSTFLEDGQIPLGTVERVTLVGLPKLRVLFDGIAPPHNIYFNLQELKIRDCHALKNIFPVHLLQNFPNLKQLWVVNCNNLEDIIVEKEEMSDRGNHQDYSNSISLLKELNIHNCPALKNIFPIHLWQNFPNLKHLYVGGCENLKDIIVEKEEMSDRGNHQDYSKSISLPKLNYLCLYQLQSLKSIYNGVMVCPSILQVVVGHCYRVRRLPLSLHMDGEQATPPPALLEIIVCKKWWESLKWDDPLTKTILQPFLDLYEDRDPMGDLDDYYPNDPDDDYSEDYDKR</sequence>
<dbReference type="GO" id="GO:0043531">
    <property type="term" value="F:ADP binding"/>
    <property type="evidence" value="ECO:0007669"/>
    <property type="project" value="InterPro"/>
</dbReference>
<dbReference type="InterPro" id="IPR058922">
    <property type="entry name" value="WHD_DRP"/>
</dbReference>
<comment type="caution">
    <text evidence="11">The sequence shown here is derived from an EMBL/GenBank/DDBJ whole genome shotgun (WGS) entry which is preliminary data.</text>
</comment>
<comment type="similarity">
    <text evidence="1">Belongs to the disease resistance NB-LRR family.</text>
</comment>
<dbReference type="Pfam" id="PF23559">
    <property type="entry name" value="WHD_DRP"/>
    <property type="match status" value="1"/>
</dbReference>
<organism evidence="11 12">
    <name type="scientific">Rhododendron williamsianum</name>
    <dbReference type="NCBI Taxonomy" id="262921"/>
    <lineage>
        <taxon>Eukaryota</taxon>
        <taxon>Viridiplantae</taxon>
        <taxon>Streptophyta</taxon>
        <taxon>Embryophyta</taxon>
        <taxon>Tracheophyta</taxon>
        <taxon>Spermatophyta</taxon>
        <taxon>Magnoliopsida</taxon>
        <taxon>eudicotyledons</taxon>
        <taxon>Gunneridae</taxon>
        <taxon>Pentapetalae</taxon>
        <taxon>asterids</taxon>
        <taxon>Ericales</taxon>
        <taxon>Ericaceae</taxon>
        <taxon>Ericoideae</taxon>
        <taxon>Rhodoreae</taxon>
        <taxon>Rhododendron</taxon>
    </lineage>
</organism>
<evidence type="ECO:0000256" key="3">
    <source>
        <dbReference type="ARBA" id="ARBA00022737"/>
    </source>
</evidence>
<keyword evidence="6" id="KW-0067">ATP-binding</keyword>
<dbReference type="GO" id="GO:0005524">
    <property type="term" value="F:ATP binding"/>
    <property type="evidence" value="ECO:0007669"/>
    <property type="project" value="UniProtKB-KW"/>
</dbReference>
<dbReference type="Pfam" id="PF13855">
    <property type="entry name" value="LRR_8"/>
    <property type="match status" value="1"/>
</dbReference>
<evidence type="ECO:0000256" key="1">
    <source>
        <dbReference type="ARBA" id="ARBA00008894"/>
    </source>
</evidence>
<reference evidence="11 12" key="1">
    <citation type="journal article" date="2019" name="Genome Biol. Evol.">
        <title>The Rhododendron genome and chromosomal organization provide insight into shared whole-genome duplications across the heath family (Ericaceae).</title>
        <authorList>
            <person name="Soza V.L."/>
            <person name="Lindsley D."/>
            <person name="Waalkes A."/>
            <person name="Ramage E."/>
            <person name="Patwardhan R.P."/>
            <person name="Burton J.N."/>
            <person name="Adey A."/>
            <person name="Kumar A."/>
            <person name="Qiu R."/>
            <person name="Shendure J."/>
            <person name="Hall B."/>
        </authorList>
    </citation>
    <scope>NUCLEOTIDE SEQUENCE [LARGE SCALE GENOMIC DNA]</scope>
    <source>
        <strain evidence="11">RSF 1966-606</strain>
    </source>
</reference>
<dbReference type="InterPro" id="IPR057135">
    <property type="entry name" value="At4g27190-like_LRR"/>
</dbReference>
<feature type="non-terminal residue" evidence="11">
    <location>
        <position position="1"/>
    </location>
</feature>
<evidence type="ECO:0000256" key="7">
    <source>
        <dbReference type="SAM" id="MobiDB-lite"/>
    </source>
</evidence>
<dbReference type="PRINTS" id="PR00364">
    <property type="entry name" value="DISEASERSIST"/>
</dbReference>
<dbReference type="GO" id="GO:0006952">
    <property type="term" value="P:defense response"/>
    <property type="evidence" value="ECO:0007669"/>
    <property type="project" value="UniProtKB-KW"/>
</dbReference>
<dbReference type="Gene3D" id="3.40.50.300">
    <property type="entry name" value="P-loop containing nucleotide triphosphate hydrolases"/>
    <property type="match status" value="1"/>
</dbReference>
<dbReference type="InterPro" id="IPR050905">
    <property type="entry name" value="Plant_NBS-LRR"/>
</dbReference>
<keyword evidence="5" id="KW-0611">Plant defense</keyword>
<gene>
    <name evidence="11" type="ORF">C3L33_11318</name>
</gene>
<dbReference type="OrthoDB" id="1926275at2759"/>
<keyword evidence="3" id="KW-0677">Repeat</keyword>
<evidence type="ECO:0000256" key="5">
    <source>
        <dbReference type="ARBA" id="ARBA00022821"/>
    </source>
</evidence>
<evidence type="ECO:0000259" key="8">
    <source>
        <dbReference type="Pfam" id="PF00931"/>
    </source>
</evidence>
<dbReference type="PANTHER" id="PTHR33463:SF187">
    <property type="entry name" value="AND NB-ARC DOMAIN DISEASE RESISTANCE PROTEIN, PUTATIVE-RELATED"/>
    <property type="match status" value="1"/>
</dbReference>
<evidence type="ECO:0000256" key="4">
    <source>
        <dbReference type="ARBA" id="ARBA00022741"/>
    </source>
</evidence>
<dbReference type="Pfam" id="PF00931">
    <property type="entry name" value="NB-ARC"/>
    <property type="match status" value="1"/>
</dbReference>
<keyword evidence="2" id="KW-0433">Leucine-rich repeat</keyword>
<feature type="compositionally biased region" description="Acidic residues" evidence="7">
    <location>
        <begin position="1002"/>
        <end position="1023"/>
    </location>
</feature>
<dbReference type="InterPro" id="IPR001611">
    <property type="entry name" value="Leu-rich_rpt"/>
</dbReference>
<evidence type="ECO:0000313" key="12">
    <source>
        <dbReference type="Proteomes" id="UP000428333"/>
    </source>
</evidence>
<feature type="domain" description="Disease resistance protein At4g27190-like leucine-rich repeats" evidence="9">
    <location>
        <begin position="703"/>
        <end position="816"/>
    </location>
</feature>
<accession>A0A6A4LN20</accession>
<dbReference type="AlphaFoldDB" id="A0A6A4LN20"/>
<protein>
    <submittedName>
        <fullName evidence="11">Uncharacterized protein</fullName>
    </submittedName>
</protein>
<dbReference type="Pfam" id="PF23247">
    <property type="entry name" value="LRR_RPS2"/>
    <property type="match status" value="2"/>
</dbReference>
<feature type="domain" description="Disease resistance protein At4g27190-like leucine-rich repeats" evidence="9">
    <location>
        <begin position="832"/>
        <end position="947"/>
    </location>
</feature>
<keyword evidence="4" id="KW-0547">Nucleotide-binding</keyword>
<feature type="domain" description="NB-ARC" evidence="8">
    <location>
        <begin position="134"/>
        <end position="263"/>
    </location>
</feature>
<dbReference type="InterPro" id="IPR002182">
    <property type="entry name" value="NB-ARC"/>
</dbReference>
<evidence type="ECO:0000259" key="9">
    <source>
        <dbReference type="Pfam" id="PF23247"/>
    </source>
</evidence>
<evidence type="ECO:0000259" key="10">
    <source>
        <dbReference type="Pfam" id="PF23559"/>
    </source>
</evidence>
<evidence type="ECO:0000256" key="6">
    <source>
        <dbReference type="ARBA" id="ARBA00022840"/>
    </source>
</evidence>
<dbReference type="PANTHER" id="PTHR33463">
    <property type="entry name" value="NB-ARC DOMAIN-CONTAINING PROTEIN-RELATED"/>
    <property type="match status" value="1"/>
</dbReference>
<dbReference type="SUPFAM" id="SSF52058">
    <property type="entry name" value="L domain-like"/>
    <property type="match status" value="1"/>
</dbReference>
<name>A0A6A4LN20_9ERIC</name>
<dbReference type="EMBL" id="QEFC01001561">
    <property type="protein sequence ID" value="KAE9456779.1"/>
    <property type="molecule type" value="Genomic_DNA"/>
</dbReference>
<evidence type="ECO:0000313" key="11">
    <source>
        <dbReference type="EMBL" id="KAE9456779.1"/>
    </source>
</evidence>
<evidence type="ECO:0000256" key="2">
    <source>
        <dbReference type="ARBA" id="ARBA00022614"/>
    </source>
</evidence>
<dbReference type="Gene3D" id="3.80.10.10">
    <property type="entry name" value="Ribonuclease Inhibitor"/>
    <property type="match status" value="2"/>
</dbReference>